<evidence type="ECO:0000313" key="2">
    <source>
        <dbReference type="Proteomes" id="UP000176424"/>
    </source>
</evidence>
<dbReference type="AlphaFoldDB" id="A0A1F4ZVC0"/>
<comment type="caution">
    <text evidence="1">The sequence shown here is derived from an EMBL/GenBank/DDBJ whole genome shotgun (WGS) entry which is preliminary data.</text>
</comment>
<proteinExistence type="predicted"/>
<dbReference type="STRING" id="1797263.A2397_03920"/>
<dbReference type="EMBL" id="MEXR01000007">
    <property type="protein sequence ID" value="OGD10393.1"/>
    <property type="molecule type" value="Genomic_DNA"/>
</dbReference>
<organism evidence="1 2">
    <name type="scientific">Candidatus Amesbacteria bacterium RIFOXYB1_FULL_44_23</name>
    <dbReference type="NCBI Taxonomy" id="1797263"/>
    <lineage>
        <taxon>Bacteria</taxon>
        <taxon>Candidatus Amesiibacteriota</taxon>
    </lineage>
</organism>
<name>A0A1F4ZVC0_9BACT</name>
<protein>
    <submittedName>
        <fullName evidence="1">Uncharacterized protein</fullName>
    </submittedName>
</protein>
<dbReference type="Proteomes" id="UP000176424">
    <property type="component" value="Unassembled WGS sequence"/>
</dbReference>
<accession>A0A1F4ZVC0</accession>
<evidence type="ECO:0000313" key="1">
    <source>
        <dbReference type="EMBL" id="OGD10393.1"/>
    </source>
</evidence>
<reference evidence="1 2" key="1">
    <citation type="journal article" date="2016" name="Nat. Commun.">
        <title>Thousands of microbial genomes shed light on interconnected biogeochemical processes in an aquifer system.</title>
        <authorList>
            <person name="Anantharaman K."/>
            <person name="Brown C.T."/>
            <person name="Hug L.A."/>
            <person name="Sharon I."/>
            <person name="Castelle C.J."/>
            <person name="Probst A.J."/>
            <person name="Thomas B.C."/>
            <person name="Singh A."/>
            <person name="Wilkins M.J."/>
            <person name="Karaoz U."/>
            <person name="Brodie E.L."/>
            <person name="Williams K.H."/>
            <person name="Hubbard S.S."/>
            <person name="Banfield J.F."/>
        </authorList>
    </citation>
    <scope>NUCLEOTIDE SEQUENCE [LARGE SCALE GENOMIC DNA]</scope>
</reference>
<gene>
    <name evidence="1" type="ORF">A2397_03920</name>
</gene>
<sequence>MPSPVEGCRRKNLGVRVTGGGGEVLTVGKARWVDAETVDRLLANLRKSGKANGNTVVACERMGSELTCGVCGNIYCELHS</sequence>